<dbReference type="InterPro" id="IPR029151">
    <property type="entry name" value="Sensor-like_sf"/>
</dbReference>
<proteinExistence type="predicted"/>
<dbReference type="STRING" id="224013.ACX27_22450"/>
<dbReference type="Gene3D" id="3.30.450.20">
    <property type="entry name" value="PAS domain"/>
    <property type="match status" value="1"/>
</dbReference>
<dbReference type="CDD" id="cd12913">
    <property type="entry name" value="PDC1_MCP_like"/>
    <property type="match status" value="1"/>
</dbReference>
<feature type="transmembrane region" description="Helical" evidence="1">
    <location>
        <begin position="21"/>
        <end position="45"/>
    </location>
</feature>
<gene>
    <name evidence="2" type="ORF">ACX27_22450</name>
</gene>
<reference evidence="2 3" key="2">
    <citation type="journal article" date="2016" name="Genome Announc.">
        <title>Draft Genome Sequence of the N2-Fixing Cyanobacterium Nostoc piscinale CENA21, Isolated from the Brazilian Amazon Floodplain.</title>
        <authorList>
            <person name="Leao T."/>
            <person name="Guimaraes P.I."/>
            <person name="de Melo A.G."/>
            <person name="Ramos R.T."/>
            <person name="Leao P.N."/>
            <person name="Silva A."/>
            <person name="Fiore M.F."/>
            <person name="Schneider M.P."/>
        </authorList>
    </citation>
    <scope>NUCLEOTIDE SEQUENCE [LARGE SCALE GENOMIC DNA]</scope>
    <source>
        <strain evidence="2 3">CENA21</strain>
    </source>
</reference>
<keyword evidence="1" id="KW-0812">Transmembrane</keyword>
<dbReference type="Pfam" id="PF22673">
    <property type="entry name" value="MCP-like_PDC_1"/>
    <property type="match status" value="1"/>
</dbReference>
<organism evidence="2 3">
    <name type="scientific">Nostoc piscinale CENA21</name>
    <dbReference type="NCBI Taxonomy" id="224013"/>
    <lineage>
        <taxon>Bacteria</taxon>
        <taxon>Bacillati</taxon>
        <taxon>Cyanobacteriota</taxon>
        <taxon>Cyanophyceae</taxon>
        <taxon>Nostocales</taxon>
        <taxon>Nostocaceae</taxon>
        <taxon>Nostoc</taxon>
    </lineage>
</organism>
<name>A0A0M4TN14_9NOSO</name>
<dbReference type="OrthoDB" id="337251at2"/>
<dbReference type="EMBL" id="CP012036">
    <property type="protein sequence ID" value="ALF54961.1"/>
    <property type="molecule type" value="Genomic_DNA"/>
</dbReference>
<dbReference type="PATRIC" id="fig|224013.5.peg.5380"/>
<protein>
    <submittedName>
        <fullName evidence="2">Uncharacterized protein</fullName>
    </submittedName>
</protein>
<keyword evidence="1" id="KW-1133">Transmembrane helix</keyword>
<dbReference type="RefSeq" id="WP_062295694.1">
    <property type="nucleotide sequence ID" value="NZ_CP012036.1"/>
</dbReference>
<evidence type="ECO:0000256" key="1">
    <source>
        <dbReference type="SAM" id="Phobius"/>
    </source>
</evidence>
<keyword evidence="3" id="KW-1185">Reference proteome</keyword>
<accession>A0A0M4TN14</accession>
<evidence type="ECO:0000313" key="3">
    <source>
        <dbReference type="Proteomes" id="UP000062645"/>
    </source>
</evidence>
<evidence type="ECO:0000313" key="2">
    <source>
        <dbReference type="EMBL" id="ALF54961.1"/>
    </source>
</evidence>
<reference evidence="3" key="1">
    <citation type="submission" date="2015-07" db="EMBL/GenBank/DDBJ databases">
        <title>Genome Of Nitrogen-Fixing Cyanobacterium Nostoc piscinale CENA21 From Solimoes/Amazon River Floodplain Sediments And Comparative Genomics To Uncover Biosynthetic Natural Products Potential.</title>
        <authorList>
            <person name="Leao T.F."/>
            <person name="Leao P.N."/>
            <person name="Guimaraes P.I."/>
            <person name="de Melo A.G.C."/>
            <person name="Ramos R.T.J."/>
            <person name="Silva A."/>
            <person name="Fiore M.F."/>
            <person name="Schneider M.P.C."/>
        </authorList>
    </citation>
    <scope>NUCLEOTIDE SEQUENCE [LARGE SCALE GENOMIC DNA]</scope>
    <source>
        <strain evidence="3">CENA21</strain>
    </source>
</reference>
<dbReference type="AlphaFoldDB" id="A0A0M4TN14"/>
<keyword evidence="1" id="KW-0472">Membrane</keyword>
<dbReference type="KEGG" id="npz:ACX27_22450"/>
<sequence>MRLADLVRKKQANNQKLKISLRLILTVTFLLLTGGTTGLVSYISFQNSQHSVNSLAYQLMTEISDRIHLYLSNYLNTPHLINRLTVQAIALQKIDINNPQSLERYLLGQIQEFDYHRIHFINPQGGLVGAGNDERGLSIALTKNFRKGELYVYNVNRQGKRQKLLVHQNNYDGTQRPFYQQAILTGKPTWTPIYLYVPASRGLGIAASYPIYNQKQQLLGVVASDIDLVSISNFLKKIAGWYSRTSFYY</sequence>
<dbReference type="Proteomes" id="UP000062645">
    <property type="component" value="Chromosome"/>
</dbReference>
<dbReference type="SUPFAM" id="SSF103190">
    <property type="entry name" value="Sensory domain-like"/>
    <property type="match status" value="1"/>
</dbReference>